<evidence type="ECO:0000256" key="1">
    <source>
        <dbReference type="ARBA" id="ARBA00022741"/>
    </source>
</evidence>
<evidence type="ECO:0000313" key="5">
    <source>
        <dbReference type="EMBL" id="GAA3022029.1"/>
    </source>
</evidence>
<keyword evidence="6" id="KW-1185">Reference proteome</keyword>
<evidence type="ECO:0000256" key="3">
    <source>
        <dbReference type="ARBA" id="ARBA00023125"/>
    </source>
</evidence>
<dbReference type="Gene3D" id="3.40.50.300">
    <property type="entry name" value="P-loop containing nucleotide triphosphate hydrolases"/>
    <property type="match status" value="1"/>
</dbReference>
<comment type="caution">
    <text evidence="5">The sequence shown here is derived from an EMBL/GenBank/DDBJ whole genome shotgun (WGS) entry which is preliminary data.</text>
</comment>
<evidence type="ECO:0000259" key="4">
    <source>
        <dbReference type="SMART" id="SM00534"/>
    </source>
</evidence>
<dbReference type="EMBL" id="BAAAXQ010000063">
    <property type="protein sequence ID" value="GAA3022029.1"/>
    <property type="molecule type" value="Genomic_DNA"/>
</dbReference>
<sequence>MRTGILFEEEDKVDKKADDVHDLHLDMIEKQLTNYAQTNISDYFYSPAKEIDEVKKRQNVFKDLKKKENFELFYRFYKGMASLYQEQEEVEKMRNVNQNFISSFNNIYHYIDLIGFFEKKLEVLTFNSSRLKFFQEKVIHYAKEERFVNLKEQFETLAAEMDDITYGVLVEDNVITIQELDSNKKNDYSYIIQDIFADFLEPKEDFPFKLPNSYSMFDSFQEMVLDQVVKLYRNFFERLKQFVQKNQEYMADFFVIVYQELGFYLSYIQMMDSFKEIDFTFPELTQENSAANEIIAGKDLVLALRLAKNEEEVVPNDFYFEKNGFLNVVTGPNQGGKTTFARMVGQIYYLVRLGTMVPAKRATLTLVSSIYTHFERTESESLTVGKLEDDIRRIHDIMNRIDKNSLVVANELFSSTTKKDAVQLSHKIIEKIKAKGARMMFITFLEEITHLEEADTYVSLVDKEDPDRRLFKIVRQEADNRAYTASLVKKYQINQQDIVRRLTQ</sequence>
<reference evidence="5 6" key="1">
    <citation type="journal article" date="2019" name="Int. J. Syst. Evol. Microbiol.">
        <title>The Global Catalogue of Microorganisms (GCM) 10K type strain sequencing project: providing services to taxonomists for standard genome sequencing and annotation.</title>
        <authorList>
            <consortium name="The Broad Institute Genomics Platform"/>
            <consortium name="The Broad Institute Genome Sequencing Center for Infectious Disease"/>
            <person name="Wu L."/>
            <person name="Ma J."/>
        </authorList>
    </citation>
    <scope>NUCLEOTIDE SEQUENCE [LARGE SCALE GENOMIC DNA]</scope>
    <source>
        <strain evidence="5 6">JCM 8736</strain>
    </source>
</reference>
<feature type="domain" description="DNA mismatch repair proteins mutS family" evidence="4">
    <location>
        <begin position="324"/>
        <end position="487"/>
    </location>
</feature>
<proteinExistence type="predicted"/>
<protein>
    <submittedName>
        <fullName evidence="5">DNA mismatch repair protein MutS</fullName>
    </submittedName>
</protein>
<gene>
    <name evidence="5" type="ORF">GCM10019998_18280</name>
</gene>
<dbReference type="SMART" id="SM00534">
    <property type="entry name" value="MUTSac"/>
    <property type="match status" value="1"/>
</dbReference>
<keyword evidence="2" id="KW-0067">ATP-binding</keyword>
<accession>A0ABN3YA37</accession>
<dbReference type="PANTHER" id="PTHR11361:SF34">
    <property type="entry name" value="DNA MISMATCH REPAIR PROTEIN MSH1, MITOCHONDRIAL"/>
    <property type="match status" value="1"/>
</dbReference>
<dbReference type="SUPFAM" id="SSF52540">
    <property type="entry name" value="P-loop containing nucleoside triphosphate hydrolases"/>
    <property type="match status" value="1"/>
</dbReference>
<keyword evidence="1" id="KW-0547">Nucleotide-binding</keyword>
<dbReference type="Pfam" id="PF00488">
    <property type="entry name" value="MutS_V"/>
    <property type="match status" value="1"/>
</dbReference>
<evidence type="ECO:0000256" key="2">
    <source>
        <dbReference type="ARBA" id="ARBA00022840"/>
    </source>
</evidence>
<keyword evidence="3" id="KW-0238">DNA-binding</keyword>
<dbReference type="RefSeq" id="WP_068707270.1">
    <property type="nucleotide sequence ID" value="NZ_BAAAXQ010000063.1"/>
</dbReference>
<dbReference type="InterPro" id="IPR027417">
    <property type="entry name" value="P-loop_NTPase"/>
</dbReference>
<organism evidence="5 6">
    <name type="scientific">Tetragenococcus solitarius</name>
    <dbReference type="NCBI Taxonomy" id="71453"/>
    <lineage>
        <taxon>Bacteria</taxon>
        <taxon>Bacillati</taxon>
        <taxon>Bacillota</taxon>
        <taxon>Bacilli</taxon>
        <taxon>Lactobacillales</taxon>
        <taxon>Enterococcaceae</taxon>
        <taxon>Tetragenococcus</taxon>
    </lineage>
</organism>
<evidence type="ECO:0000313" key="6">
    <source>
        <dbReference type="Proteomes" id="UP001501577"/>
    </source>
</evidence>
<dbReference type="PANTHER" id="PTHR11361">
    <property type="entry name" value="DNA MISMATCH REPAIR PROTEIN MUTS FAMILY MEMBER"/>
    <property type="match status" value="1"/>
</dbReference>
<dbReference type="Proteomes" id="UP001501577">
    <property type="component" value="Unassembled WGS sequence"/>
</dbReference>
<dbReference type="InterPro" id="IPR000432">
    <property type="entry name" value="DNA_mismatch_repair_MutS_C"/>
</dbReference>
<dbReference type="InterPro" id="IPR045076">
    <property type="entry name" value="MutS"/>
</dbReference>
<name>A0ABN3YA37_9ENTE</name>